<evidence type="ECO:0000256" key="1">
    <source>
        <dbReference type="ARBA" id="ARBA00008668"/>
    </source>
</evidence>
<organism evidence="3 4">
    <name type="scientific">Tetracentron sinense</name>
    <name type="common">Spur-leaf</name>
    <dbReference type="NCBI Taxonomy" id="13715"/>
    <lineage>
        <taxon>Eukaryota</taxon>
        <taxon>Viridiplantae</taxon>
        <taxon>Streptophyta</taxon>
        <taxon>Embryophyta</taxon>
        <taxon>Tracheophyta</taxon>
        <taxon>Spermatophyta</taxon>
        <taxon>Magnoliopsida</taxon>
        <taxon>Trochodendrales</taxon>
        <taxon>Trochodendraceae</taxon>
        <taxon>Tetracentron</taxon>
    </lineage>
</organism>
<dbReference type="PANTHER" id="PTHR45966">
    <property type="entry name" value="GDSL-LIKE LIPASE/ACYLHYDROLASE"/>
    <property type="match status" value="1"/>
</dbReference>
<dbReference type="SUPFAM" id="SSF52266">
    <property type="entry name" value="SGNH hydrolase"/>
    <property type="match status" value="1"/>
</dbReference>
<comment type="caution">
    <text evidence="3">The sequence shown here is derived from an EMBL/GenBank/DDBJ whole genome shotgun (WGS) entry which is preliminary data.</text>
</comment>
<accession>A0A834YW50</accession>
<sequence length="218" mass="24548">MLLLSKDVCVKFTSNLCMYICIWLQPLIKPYLQPGIRQITDGANFASAGAGALVETHRGLVINLKTQLRYFNNVERRLKQKLVDAEAENMLSRAVYLINIGGNDYLSPSFDSSSPKEYVAMVIGNFTSVIQEIYKRGGRKFGFLSVLPLGCLPSTRIPGKMGSCNEEFTTMAKLHNKALSELLERLEGQLKGFKYSKFNAFLSFTQRMNHPTRYGMLL</sequence>
<proteinExistence type="inferred from homology"/>
<evidence type="ECO:0000256" key="2">
    <source>
        <dbReference type="ARBA" id="ARBA00022729"/>
    </source>
</evidence>
<evidence type="ECO:0000313" key="4">
    <source>
        <dbReference type="Proteomes" id="UP000655225"/>
    </source>
</evidence>
<dbReference type="Pfam" id="PF00657">
    <property type="entry name" value="Lipase_GDSL"/>
    <property type="match status" value="1"/>
</dbReference>
<dbReference type="InterPro" id="IPR044552">
    <property type="entry name" value="GLIP1-5/GLL25"/>
</dbReference>
<name>A0A834YW50_TETSI</name>
<dbReference type="PANTHER" id="PTHR45966:SF4">
    <property type="entry name" value="GDSL ESTERASE_LIPASE 5"/>
    <property type="match status" value="1"/>
</dbReference>
<gene>
    <name evidence="3" type="ORF">HHK36_021933</name>
</gene>
<dbReference type="InterPro" id="IPR036514">
    <property type="entry name" value="SGNH_hydro_sf"/>
</dbReference>
<reference evidence="3 4" key="1">
    <citation type="submission" date="2020-04" db="EMBL/GenBank/DDBJ databases">
        <title>Plant Genome Project.</title>
        <authorList>
            <person name="Zhang R.-G."/>
        </authorList>
    </citation>
    <scope>NUCLEOTIDE SEQUENCE [LARGE SCALE GENOMIC DNA]</scope>
    <source>
        <strain evidence="3">YNK0</strain>
        <tissue evidence="3">Leaf</tissue>
    </source>
</reference>
<dbReference type="Proteomes" id="UP000655225">
    <property type="component" value="Unassembled WGS sequence"/>
</dbReference>
<dbReference type="OrthoDB" id="1600564at2759"/>
<protein>
    <submittedName>
        <fullName evidence="3">Uncharacterized protein</fullName>
    </submittedName>
</protein>
<dbReference type="InterPro" id="IPR001087">
    <property type="entry name" value="GDSL"/>
</dbReference>
<evidence type="ECO:0000313" key="3">
    <source>
        <dbReference type="EMBL" id="KAF8393686.1"/>
    </source>
</evidence>
<keyword evidence="2" id="KW-0732">Signal</keyword>
<dbReference type="GO" id="GO:0016298">
    <property type="term" value="F:lipase activity"/>
    <property type="evidence" value="ECO:0007669"/>
    <property type="project" value="TreeGrafter"/>
</dbReference>
<dbReference type="Gene3D" id="3.40.50.1110">
    <property type="entry name" value="SGNH hydrolase"/>
    <property type="match status" value="1"/>
</dbReference>
<dbReference type="AlphaFoldDB" id="A0A834YW50"/>
<dbReference type="EMBL" id="JABCRI010000015">
    <property type="protein sequence ID" value="KAF8393686.1"/>
    <property type="molecule type" value="Genomic_DNA"/>
</dbReference>
<dbReference type="OMA" id="YFNNVER"/>
<keyword evidence="4" id="KW-1185">Reference proteome</keyword>
<comment type="similarity">
    <text evidence="1">Belongs to the 'GDSL' lipolytic enzyme family.</text>
</comment>